<sequence length="175" mass="19335">MGKKSGGKLISAALDFIKKAKGQRVSRRTQNKMDPEKLEHMLMGEIKPGANRGSGYHHRPGGNDFDDRRIKPDSKKMLGDKGVYSAEPEFFDKTMPPPPGQWKPKSGPGGTSAFFPDDWDAGKIDKSVTEAFKNSKTHPTDPNRWLGEVDGVKISGYYDNSVPQGFTHGFPDNVQ</sequence>
<feature type="region of interest" description="Disordered" evidence="1">
    <location>
        <begin position="46"/>
        <end position="120"/>
    </location>
</feature>
<dbReference type="RefSeq" id="WP_289960143.1">
    <property type="nucleotide sequence ID" value="NZ_JAUEMJ010000017.1"/>
</dbReference>
<feature type="region of interest" description="Disordered" evidence="1">
    <location>
        <begin position="20"/>
        <end position="39"/>
    </location>
</feature>
<name>A0ABT7YYZ0_9ACTN</name>
<comment type="caution">
    <text evidence="3">The sequence shown here is derived from an EMBL/GenBank/DDBJ whole genome shotgun (WGS) entry which is preliminary data.</text>
</comment>
<dbReference type="Pfam" id="PF14436">
    <property type="entry name" value="EndoU_bacteria"/>
    <property type="match status" value="1"/>
</dbReference>
<evidence type="ECO:0000313" key="3">
    <source>
        <dbReference type="EMBL" id="MDN3243833.1"/>
    </source>
</evidence>
<feature type="compositionally biased region" description="Basic residues" evidence="1">
    <location>
        <begin position="20"/>
        <end position="30"/>
    </location>
</feature>
<organism evidence="3 4">
    <name type="scientific">Glycomyces tritici</name>
    <dbReference type="NCBI Taxonomy" id="2665176"/>
    <lineage>
        <taxon>Bacteria</taxon>
        <taxon>Bacillati</taxon>
        <taxon>Actinomycetota</taxon>
        <taxon>Actinomycetes</taxon>
        <taxon>Glycomycetales</taxon>
        <taxon>Glycomycetaceae</taxon>
        <taxon>Glycomyces</taxon>
    </lineage>
</organism>
<dbReference type="EMBL" id="JAUEMJ010000017">
    <property type="protein sequence ID" value="MDN3243833.1"/>
    <property type="molecule type" value="Genomic_DNA"/>
</dbReference>
<evidence type="ECO:0000256" key="1">
    <source>
        <dbReference type="SAM" id="MobiDB-lite"/>
    </source>
</evidence>
<protein>
    <submittedName>
        <fullName evidence="3">EndoU domain-containing protein</fullName>
    </submittedName>
</protein>
<keyword evidence="4" id="KW-1185">Reference proteome</keyword>
<accession>A0ABT7YYZ0</accession>
<feature type="compositionally biased region" description="Basic and acidic residues" evidence="1">
    <location>
        <begin position="65"/>
        <end position="79"/>
    </location>
</feature>
<dbReference type="Proteomes" id="UP001171902">
    <property type="component" value="Unassembled WGS sequence"/>
</dbReference>
<evidence type="ECO:0000313" key="4">
    <source>
        <dbReference type="Proteomes" id="UP001171902"/>
    </source>
</evidence>
<feature type="domain" description="Bacterial EndoU nuclease" evidence="2">
    <location>
        <begin position="38"/>
        <end position="173"/>
    </location>
</feature>
<reference evidence="3" key="1">
    <citation type="submission" date="2023-06" db="EMBL/GenBank/DDBJ databases">
        <title>Gycomyces niveus sp.nov., a novel actinomycete isolated from soil in Shouguang.</title>
        <authorList>
            <person name="Yang X."/>
            <person name="Zhao J."/>
        </authorList>
    </citation>
    <scope>NUCLEOTIDE SEQUENCE</scope>
    <source>
        <strain evidence="3">NEAU C2</strain>
    </source>
</reference>
<proteinExistence type="predicted"/>
<dbReference type="InterPro" id="IPR029501">
    <property type="entry name" value="EndoU_bac"/>
</dbReference>
<gene>
    <name evidence="3" type="ORF">QWI33_29250</name>
</gene>
<evidence type="ECO:0000259" key="2">
    <source>
        <dbReference type="Pfam" id="PF14436"/>
    </source>
</evidence>